<name>A0A1J9Q2F9_9EURO</name>
<accession>A0A1J9Q2F9</accession>
<keyword evidence="3" id="KW-1185">Reference proteome</keyword>
<comment type="caution">
    <text evidence="2">The sequence shown here is derived from an EMBL/GenBank/DDBJ whole genome shotgun (WGS) entry which is preliminary data.</text>
</comment>
<organism evidence="2 3">
    <name type="scientific">Blastomyces percursus</name>
    <dbReference type="NCBI Taxonomy" id="1658174"/>
    <lineage>
        <taxon>Eukaryota</taxon>
        <taxon>Fungi</taxon>
        <taxon>Dikarya</taxon>
        <taxon>Ascomycota</taxon>
        <taxon>Pezizomycotina</taxon>
        <taxon>Eurotiomycetes</taxon>
        <taxon>Eurotiomycetidae</taxon>
        <taxon>Onygenales</taxon>
        <taxon>Ajellomycetaceae</taxon>
        <taxon>Blastomyces</taxon>
    </lineage>
</organism>
<reference evidence="2 3" key="1">
    <citation type="submission" date="2015-08" db="EMBL/GenBank/DDBJ databases">
        <title>Emmonsia species relationships and genome sequence.</title>
        <authorList>
            <person name="Cuomo C.A."/>
            <person name="Schwartz I.S."/>
            <person name="Kenyon C."/>
            <person name="De Hoog G.S."/>
            <person name="Govender N.P."/>
            <person name="Botha A."/>
            <person name="Moreno L."/>
            <person name="De Vries M."/>
            <person name="Munoz J.F."/>
            <person name="Stielow J.B."/>
        </authorList>
    </citation>
    <scope>NUCLEOTIDE SEQUENCE [LARGE SCALE GENOMIC DNA]</scope>
    <source>
        <strain evidence="2 3">EI222</strain>
    </source>
</reference>
<dbReference type="VEuPathDB" id="FungiDB:ACJ73_06383"/>
<dbReference type="Proteomes" id="UP000242791">
    <property type="component" value="Unassembled WGS sequence"/>
</dbReference>
<evidence type="ECO:0000313" key="3">
    <source>
        <dbReference type="Proteomes" id="UP000242791"/>
    </source>
</evidence>
<dbReference type="AlphaFoldDB" id="A0A1J9Q2F9"/>
<protein>
    <submittedName>
        <fullName evidence="2">Uncharacterized protein</fullName>
    </submittedName>
</protein>
<dbReference type="EMBL" id="LGTZ01001115">
    <property type="protein sequence ID" value="OJD22274.1"/>
    <property type="molecule type" value="Genomic_DNA"/>
</dbReference>
<evidence type="ECO:0000256" key="1">
    <source>
        <dbReference type="SAM" id="MobiDB-lite"/>
    </source>
</evidence>
<evidence type="ECO:0000313" key="2">
    <source>
        <dbReference type="EMBL" id="OJD22274.1"/>
    </source>
</evidence>
<sequence>MDNTISAKSSALQSDTPTHTPPTSPAHNQSTSLNDASGGKADQGLYKENEIWDKERSRRLAVISWGSDESYVEMIH</sequence>
<feature type="compositionally biased region" description="Polar residues" evidence="1">
    <location>
        <begin position="26"/>
        <end position="35"/>
    </location>
</feature>
<dbReference type="OrthoDB" id="10580117at2759"/>
<feature type="region of interest" description="Disordered" evidence="1">
    <location>
        <begin position="1"/>
        <end position="52"/>
    </location>
</feature>
<gene>
    <name evidence="2" type="ORF">ACJ73_06383</name>
</gene>
<proteinExistence type="predicted"/>
<feature type="compositionally biased region" description="Polar residues" evidence="1">
    <location>
        <begin position="1"/>
        <end position="15"/>
    </location>
</feature>